<evidence type="ECO:0000259" key="2">
    <source>
        <dbReference type="Pfam" id="PF14130"/>
    </source>
</evidence>
<protein>
    <recommendedName>
        <fullName evidence="2">CD-NTase associated protein 4-like DNA endonuclease domain-containing protein</fullName>
    </recommendedName>
</protein>
<gene>
    <name evidence="3" type="primary">sle_00130</name>
</gene>
<sequence length="459" mass="51129">MVDTAGVGQGDEGVGTPSDVGGPHGAAHTLFDLAPEEDSGSDTLGRYRYQAEVAARDCLAMLTQEAIDFVVCEWHEDFVVAWIDGSVELVSVKHREGTRGPWTLPELCKDGGLTHLFDRWCACECADNVRLRLATNAALKPGKGNAGMLARMCGPEPELTSGLNTMAEDVARQMLKVRWKQPYPNVPVTPEVRKLADIQIPEGFVAKVIRFLAVLEISCKPPERESITDVNIQRLLVPAVEHLQLAHVDLEATYRGIVDRIERANRDESDRAQLAVYIADPSRSRHSTQIQQRVGRRRITREILHQQIAYTTARLPTFPRGKAPVVAPGGAKLRRKLRRGLVPADEAAFAERLRSAWYTTWSERRSGLAGDETDLLNLSTDVLEMAFECRRHARAQVPEGSEFGIKMNDLLAERLKVEALPSPPPFQLNNQHLRGLAYQLCDECLFFFSETFDVDEEAS</sequence>
<feature type="domain" description="CD-NTase associated protein 4-like DNA endonuclease" evidence="2">
    <location>
        <begin position="38"/>
        <end position="136"/>
    </location>
</feature>
<evidence type="ECO:0000313" key="3">
    <source>
        <dbReference type="EMBL" id="CQR59475.1"/>
    </source>
</evidence>
<evidence type="ECO:0000256" key="1">
    <source>
        <dbReference type="SAM" id="MobiDB-lite"/>
    </source>
</evidence>
<dbReference type="InterPro" id="IPR025382">
    <property type="entry name" value="Cap4-like_endonuclease_dom"/>
</dbReference>
<name>A0A0F7VLC7_STRLW</name>
<dbReference type="KEGG" id="sle:sle_00130"/>
<dbReference type="Proteomes" id="UP000035016">
    <property type="component" value="Chromosome Chromosome"/>
</dbReference>
<dbReference type="RefSeq" id="WP_047122276.1">
    <property type="nucleotide sequence ID" value="NZ_LN831790.1"/>
</dbReference>
<dbReference type="Pfam" id="PF14130">
    <property type="entry name" value="Cap4_nuclease"/>
    <property type="match status" value="1"/>
</dbReference>
<feature type="region of interest" description="Disordered" evidence="1">
    <location>
        <begin position="1"/>
        <end position="28"/>
    </location>
</feature>
<reference evidence="3 4" key="1">
    <citation type="submission" date="2015-02" db="EMBL/GenBank/DDBJ databases">
        <authorList>
            <person name="Gomez-Escribano P.J."/>
        </authorList>
    </citation>
    <scope>NUCLEOTIDE SEQUENCE [LARGE SCALE GENOMIC DNA]</scope>
    <source>
        <strain evidence="4">C34 (DSM 42122 / NRRL B-24963)</strain>
    </source>
</reference>
<dbReference type="AlphaFoldDB" id="A0A0F7VLC7"/>
<dbReference type="GO" id="GO:0004518">
    <property type="term" value="F:nuclease activity"/>
    <property type="evidence" value="ECO:0007669"/>
    <property type="project" value="InterPro"/>
</dbReference>
<proteinExistence type="predicted"/>
<dbReference type="EMBL" id="LN831790">
    <property type="protein sequence ID" value="CQR59475.1"/>
    <property type="molecule type" value="Genomic_DNA"/>
</dbReference>
<accession>A0A0F7VLC7</accession>
<evidence type="ECO:0000313" key="4">
    <source>
        <dbReference type="Proteomes" id="UP000035016"/>
    </source>
</evidence>
<organism evidence="3 4">
    <name type="scientific">Streptomyces leeuwenhoekii</name>
    <dbReference type="NCBI Taxonomy" id="1437453"/>
    <lineage>
        <taxon>Bacteria</taxon>
        <taxon>Bacillati</taxon>
        <taxon>Actinomycetota</taxon>
        <taxon>Actinomycetes</taxon>
        <taxon>Kitasatosporales</taxon>
        <taxon>Streptomycetaceae</taxon>
        <taxon>Streptomyces</taxon>
    </lineage>
</organism>